<comment type="caution">
    <text evidence="2">The sequence shown here is derived from an EMBL/GenBank/DDBJ whole genome shotgun (WGS) entry which is preliminary data.</text>
</comment>
<dbReference type="RefSeq" id="WP_025403590.1">
    <property type="nucleotide sequence ID" value="NZ_CBCRUA010000015.1"/>
</dbReference>
<keyword evidence="1" id="KW-0812">Transmembrane</keyword>
<keyword evidence="1" id="KW-1133">Transmembrane helix</keyword>
<keyword evidence="3" id="KW-1185">Reference proteome</keyword>
<feature type="transmembrane region" description="Helical" evidence="1">
    <location>
        <begin position="39"/>
        <end position="56"/>
    </location>
</feature>
<accession>A0A418QAC5</accession>
<protein>
    <recommendedName>
        <fullName evidence="4">Alkaline shock response membrane anchor protein AmaP</fullName>
    </recommendedName>
</protein>
<evidence type="ECO:0000256" key="1">
    <source>
        <dbReference type="SAM" id="Phobius"/>
    </source>
</evidence>
<dbReference type="Proteomes" id="UP000285278">
    <property type="component" value="Unassembled WGS sequence"/>
</dbReference>
<gene>
    <name evidence="2" type="ORF">D3M95_01555</name>
</gene>
<reference evidence="2 3" key="1">
    <citation type="submission" date="2018-09" db="EMBL/GenBank/DDBJ databases">
        <title>Optimization and identification of Corynebacterium falsenii FN1-14 from fish paste.</title>
        <authorList>
            <person name="Daroonpunt R."/>
            <person name="Tanasupawat S."/>
        </authorList>
    </citation>
    <scope>NUCLEOTIDE SEQUENCE [LARGE SCALE GENOMIC DNA]</scope>
    <source>
        <strain evidence="2 3">FN1-14</strain>
    </source>
</reference>
<evidence type="ECO:0000313" key="3">
    <source>
        <dbReference type="Proteomes" id="UP000285278"/>
    </source>
</evidence>
<evidence type="ECO:0000313" key="2">
    <source>
        <dbReference type="EMBL" id="RIX36916.1"/>
    </source>
</evidence>
<proteinExistence type="predicted"/>
<dbReference type="EMBL" id="QXJK01000001">
    <property type="protein sequence ID" value="RIX36916.1"/>
    <property type="molecule type" value="Genomic_DNA"/>
</dbReference>
<dbReference type="AlphaFoldDB" id="A0A418QAC5"/>
<name>A0A418QAC5_9CORY</name>
<organism evidence="2 3">
    <name type="scientific">Corynebacterium falsenii</name>
    <dbReference type="NCBI Taxonomy" id="108486"/>
    <lineage>
        <taxon>Bacteria</taxon>
        <taxon>Bacillati</taxon>
        <taxon>Actinomycetota</taxon>
        <taxon>Actinomycetes</taxon>
        <taxon>Mycobacteriales</taxon>
        <taxon>Corynebacteriaceae</taxon>
        <taxon>Corynebacterium</taxon>
    </lineage>
</organism>
<feature type="transmembrane region" description="Helical" evidence="1">
    <location>
        <begin position="87"/>
        <end position="108"/>
    </location>
</feature>
<dbReference type="STRING" id="1451189.CFAL_10230"/>
<evidence type="ECO:0008006" key="4">
    <source>
        <dbReference type="Google" id="ProtNLM"/>
    </source>
</evidence>
<keyword evidence="1" id="KW-0472">Membrane</keyword>
<dbReference type="OrthoDB" id="5197468at2"/>
<sequence>MTIDNRFAVDFDSLGSEIATKEEDRAPAKAPVASPKARWLAVLFGLLLIAVAVVIGRDLLIRADHLSGDTWLPPVFDWFGSFDRKQFALATAIISGVIALLLLIAVVAPRRRTHMELDPLWLRPVDVARLATSTTRGVAGVVAANSVATRKKLTVTVIPARGSGTADLETLKQSIVQALHERLGGLIDEGGVALKVRINNEPGAQA</sequence>